<evidence type="ECO:0000313" key="2">
    <source>
        <dbReference type="EMBL" id="KAJ7352316.1"/>
    </source>
</evidence>
<feature type="domain" description="AB hydrolase-1" evidence="1">
    <location>
        <begin position="30"/>
        <end position="272"/>
    </location>
</feature>
<dbReference type="GO" id="GO:0016020">
    <property type="term" value="C:membrane"/>
    <property type="evidence" value="ECO:0007669"/>
    <property type="project" value="TreeGrafter"/>
</dbReference>
<dbReference type="SUPFAM" id="SSF53474">
    <property type="entry name" value="alpha/beta-Hydrolases"/>
    <property type="match status" value="1"/>
</dbReference>
<dbReference type="Pfam" id="PF12697">
    <property type="entry name" value="Abhydrolase_6"/>
    <property type="match status" value="1"/>
</dbReference>
<name>A0AAD7A8S8_9AGAR</name>
<dbReference type="Gene3D" id="3.40.50.1820">
    <property type="entry name" value="alpha/beta hydrolase"/>
    <property type="match status" value="1"/>
</dbReference>
<protein>
    <submittedName>
        <fullName evidence="2">Alpha/beta-hydrolase</fullName>
    </submittedName>
</protein>
<proteinExistence type="predicted"/>
<accession>A0AAD7A8S8</accession>
<reference evidence="2" key="1">
    <citation type="submission" date="2023-03" db="EMBL/GenBank/DDBJ databases">
        <title>Massive genome expansion in bonnet fungi (Mycena s.s.) driven by repeated elements and novel gene families across ecological guilds.</title>
        <authorList>
            <consortium name="Lawrence Berkeley National Laboratory"/>
            <person name="Harder C.B."/>
            <person name="Miyauchi S."/>
            <person name="Viragh M."/>
            <person name="Kuo A."/>
            <person name="Thoen E."/>
            <person name="Andreopoulos B."/>
            <person name="Lu D."/>
            <person name="Skrede I."/>
            <person name="Drula E."/>
            <person name="Henrissat B."/>
            <person name="Morin E."/>
            <person name="Kohler A."/>
            <person name="Barry K."/>
            <person name="LaButti K."/>
            <person name="Morin E."/>
            <person name="Salamov A."/>
            <person name="Lipzen A."/>
            <person name="Mereny Z."/>
            <person name="Hegedus B."/>
            <person name="Baldrian P."/>
            <person name="Stursova M."/>
            <person name="Weitz H."/>
            <person name="Taylor A."/>
            <person name="Grigoriev I.V."/>
            <person name="Nagy L.G."/>
            <person name="Martin F."/>
            <person name="Kauserud H."/>
        </authorList>
    </citation>
    <scope>NUCLEOTIDE SEQUENCE</scope>
    <source>
        <strain evidence="2">CBHHK002</strain>
    </source>
</reference>
<dbReference type="EMBL" id="JARIHO010000012">
    <property type="protein sequence ID" value="KAJ7352316.1"/>
    <property type="molecule type" value="Genomic_DNA"/>
</dbReference>
<sequence>MPPSDVKILHSTDGTTIFAEATGHPSNLHLVLLSGLTLSGCIFDDMCADQRLLDSLYIVRYDTRGHGRSGKPSTAEAYHSRLFADDFKTVVDAFGLKKPVLVGWSMGAAVATDVVSHLPRDTLSGVIYLSGVPDTSIIGEMAAPPLIAALPGLVSNESVSAYQAAAAEFTERLFAHPNAVSYAVKCIHKGHSLTPEIMGLSLSRPMTVEKLWKAGQAGLPLLIVQGTKDGHREGSAKSIDDIMRPHFKNYEIVWLEGRGHALHAECPNEVVEVLITFTKKVGGRV</sequence>
<dbReference type="InterPro" id="IPR000073">
    <property type="entry name" value="AB_hydrolase_1"/>
</dbReference>
<dbReference type="PANTHER" id="PTHR43798:SF33">
    <property type="entry name" value="HYDROLASE, PUTATIVE (AFU_ORTHOLOGUE AFUA_2G14860)-RELATED"/>
    <property type="match status" value="1"/>
</dbReference>
<dbReference type="PANTHER" id="PTHR43798">
    <property type="entry name" value="MONOACYLGLYCEROL LIPASE"/>
    <property type="match status" value="1"/>
</dbReference>
<evidence type="ECO:0000313" key="3">
    <source>
        <dbReference type="Proteomes" id="UP001218218"/>
    </source>
</evidence>
<dbReference type="InterPro" id="IPR029058">
    <property type="entry name" value="AB_hydrolase_fold"/>
</dbReference>
<evidence type="ECO:0000259" key="1">
    <source>
        <dbReference type="Pfam" id="PF12697"/>
    </source>
</evidence>
<dbReference type="InterPro" id="IPR050266">
    <property type="entry name" value="AB_hydrolase_sf"/>
</dbReference>
<dbReference type="AlphaFoldDB" id="A0AAD7A8S8"/>
<gene>
    <name evidence="2" type="ORF">DFH08DRAFT_84327</name>
</gene>
<comment type="caution">
    <text evidence="2">The sequence shown here is derived from an EMBL/GenBank/DDBJ whole genome shotgun (WGS) entry which is preliminary data.</text>
</comment>
<dbReference type="Proteomes" id="UP001218218">
    <property type="component" value="Unassembled WGS sequence"/>
</dbReference>
<organism evidence="2 3">
    <name type="scientific">Mycena albidolilacea</name>
    <dbReference type="NCBI Taxonomy" id="1033008"/>
    <lineage>
        <taxon>Eukaryota</taxon>
        <taxon>Fungi</taxon>
        <taxon>Dikarya</taxon>
        <taxon>Basidiomycota</taxon>
        <taxon>Agaricomycotina</taxon>
        <taxon>Agaricomycetes</taxon>
        <taxon>Agaricomycetidae</taxon>
        <taxon>Agaricales</taxon>
        <taxon>Marasmiineae</taxon>
        <taxon>Mycenaceae</taxon>
        <taxon>Mycena</taxon>
    </lineage>
</organism>
<keyword evidence="3" id="KW-1185">Reference proteome</keyword>